<dbReference type="PANTHER" id="PTHR42685:SF22">
    <property type="entry name" value="CONDITIONED MEDIUM FACTOR RECEPTOR 1"/>
    <property type="match status" value="1"/>
</dbReference>
<name>W7Y9E0_9BACL</name>
<sequence>MPDIDAVVIGGGIGGSCLAIQLARQGWKTLLIDRQHFPRHKACGEFLSPESRQMLHLLGVSDAIHSMNPSLINTGKLIFMHGGTLDTELTGEAWGISRLALDSLLHQAAKTAGAIIETGVAVHSVIAHESGYTIELRRGGASEWIESKTIYGAWGTRRPSGMGENIARPHRSKETYIGVKTHLRGVMMNSAVELYFVPGGYIGLSPVEQGVVNMAAMLRRDVIKGSGHSVTELLEAAASGNAKLAKRLSTASIITGTQVSVAPVAISKKPLAWQNMPLVGDASVIIPPLFGDGMSVAMRSAKLCADSANRYLRHEISMDEWKINYVHSVRREFSSLLRWGQLLHSLSSAPLIPHLFVAGGQLFPSMKRKLVRATRLKEIEQ</sequence>
<feature type="domain" description="FAD-binding" evidence="1">
    <location>
        <begin position="4"/>
        <end position="301"/>
    </location>
</feature>
<dbReference type="InterPro" id="IPR036188">
    <property type="entry name" value="FAD/NAD-bd_sf"/>
</dbReference>
<evidence type="ECO:0000313" key="2">
    <source>
        <dbReference type="EMBL" id="GAF07600.1"/>
    </source>
</evidence>
<dbReference type="STRING" id="1236976.JCM16418_1627"/>
<evidence type="ECO:0000313" key="3">
    <source>
        <dbReference type="Proteomes" id="UP000019364"/>
    </source>
</evidence>
<comment type="caution">
    <text evidence="2">The sequence shown here is derived from an EMBL/GenBank/DDBJ whole genome shotgun (WGS) entry which is preliminary data.</text>
</comment>
<dbReference type="Pfam" id="PF01494">
    <property type="entry name" value="FAD_binding_3"/>
    <property type="match status" value="1"/>
</dbReference>
<gene>
    <name evidence="2" type="ORF">JCM16418_1627</name>
</gene>
<dbReference type="SUPFAM" id="SSF51905">
    <property type="entry name" value="FAD/NAD(P)-binding domain"/>
    <property type="match status" value="1"/>
</dbReference>
<keyword evidence="3" id="KW-1185">Reference proteome</keyword>
<dbReference type="InterPro" id="IPR002938">
    <property type="entry name" value="FAD-bd"/>
</dbReference>
<organism evidence="2 3">
    <name type="scientific">Paenibacillus pini JCM 16418</name>
    <dbReference type="NCBI Taxonomy" id="1236976"/>
    <lineage>
        <taxon>Bacteria</taxon>
        <taxon>Bacillati</taxon>
        <taxon>Bacillota</taxon>
        <taxon>Bacilli</taxon>
        <taxon>Bacillales</taxon>
        <taxon>Paenibacillaceae</taxon>
        <taxon>Paenibacillus</taxon>
    </lineage>
</organism>
<dbReference type="OrthoDB" id="9806565at2"/>
<dbReference type="Gene3D" id="3.50.50.60">
    <property type="entry name" value="FAD/NAD(P)-binding domain"/>
    <property type="match status" value="1"/>
</dbReference>
<dbReference type="GO" id="GO:0071949">
    <property type="term" value="F:FAD binding"/>
    <property type="evidence" value="ECO:0007669"/>
    <property type="project" value="InterPro"/>
</dbReference>
<dbReference type="PANTHER" id="PTHR42685">
    <property type="entry name" value="GERANYLGERANYL DIPHOSPHATE REDUCTASE"/>
    <property type="match status" value="1"/>
</dbReference>
<dbReference type="eggNOG" id="COG0644">
    <property type="taxonomic scope" value="Bacteria"/>
</dbReference>
<evidence type="ECO:0000259" key="1">
    <source>
        <dbReference type="Pfam" id="PF01494"/>
    </source>
</evidence>
<dbReference type="RefSeq" id="WP_036647242.1">
    <property type="nucleotide sequence ID" value="NZ_BAVZ01000004.1"/>
</dbReference>
<dbReference type="PRINTS" id="PR00420">
    <property type="entry name" value="RNGMNOXGNASE"/>
</dbReference>
<dbReference type="AlphaFoldDB" id="W7Y9E0"/>
<reference evidence="2 3" key="1">
    <citation type="journal article" date="2014" name="Genome Announc.">
        <title>Draft Genome Sequence of Paenibacillus pini JCM 16418T, Isolated from the Rhizosphere of Pine Tree.</title>
        <authorList>
            <person name="Yuki M."/>
            <person name="Oshima K."/>
            <person name="Suda W."/>
            <person name="Oshida Y."/>
            <person name="Kitamura K."/>
            <person name="Iida Y."/>
            <person name="Hattori M."/>
            <person name="Ohkuma M."/>
        </authorList>
    </citation>
    <scope>NUCLEOTIDE SEQUENCE [LARGE SCALE GENOMIC DNA]</scope>
    <source>
        <strain evidence="2 3">JCM 16418</strain>
    </source>
</reference>
<accession>W7Y9E0</accession>
<dbReference type="Proteomes" id="UP000019364">
    <property type="component" value="Unassembled WGS sequence"/>
</dbReference>
<proteinExistence type="predicted"/>
<dbReference type="InterPro" id="IPR050407">
    <property type="entry name" value="Geranylgeranyl_reductase"/>
</dbReference>
<dbReference type="EMBL" id="BAVZ01000004">
    <property type="protein sequence ID" value="GAF07600.1"/>
    <property type="molecule type" value="Genomic_DNA"/>
</dbReference>
<protein>
    <submittedName>
        <fullName evidence="2">FAD dependent oxidoreductase</fullName>
    </submittedName>
</protein>